<evidence type="ECO:0000256" key="1">
    <source>
        <dbReference type="SAM" id="MobiDB-lite"/>
    </source>
</evidence>
<keyword evidence="3" id="KW-1185">Reference proteome</keyword>
<comment type="caution">
    <text evidence="2">The sequence shown here is derived from an EMBL/GenBank/DDBJ whole genome shotgun (WGS) entry which is preliminary data.</text>
</comment>
<protein>
    <submittedName>
        <fullName evidence="2">Uncharacterized protein</fullName>
    </submittedName>
</protein>
<dbReference type="EMBL" id="JAAXOS010000012">
    <property type="protein sequence ID" value="NKY29362.1"/>
    <property type="molecule type" value="Genomic_DNA"/>
</dbReference>
<evidence type="ECO:0000313" key="2">
    <source>
        <dbReference type="EMBL" id="NKY29362.1"/>
    </source>
</evidence>
<accession>A0A7X6R5H2</accession>
<feature type="region of interest" description="Disordered" evidence="1">
    <location>
        <begin position="21"/>
        <end position="63"/>
    </location>
</feature>
<gene>
    <name evidence="2" type="ORF">HGB38_24530</name>
</gene>
<dbReference type="Proteomes" id="UP000540698">
    <property type="component" value="Unassembled WGS sequence"/>
</dbReference>
<sequence>MWEWGRARAEYAAETAWTRTTEEAPKYGEPEVWAEASEGEREDGDGMGAAARDPIVSSYDLVG</sequence>
<reference evidence="2 3" key="1">
    <citation type="submission" date="2020-04" db="EMBL/GenBank/DDBJ databases">
        <title>MicrobeNet Type strains.</title>
        <authorList>
            <person name="Nicholson A.C."/>
        </authorList>
    </citation>
    <scope>NUCLEOTIDE SEQUENCE [LARGE SCALE GENOMIC DNA]</scope>
    <source>
        <strain evidence="2 3">DSM 44956</strain>
    </source>
</reference>
<evidence type="ECO:0000313" key="3">
    <source>
        <dbReference type="Proteomes" id="UP000540698"/>
    </source>
</evidence>
<proteinExistence type="predicted"/>
<dbReference type="AlphaFoldDB" id="A0A7X6R5H2"/>
<name>A0A7X6R5H2_9NOCA</name>
<organism evidence="2 3">
    <name type="scientific">Nocardia gamkensis</name>
    <dbReference type="NCBI Taxonomy" id="352869"/>
    <lineage>
        <taxon>Bacteria</taxon>
        <taxon>Bacillati</taxon>
        <taxon>Actinomycetota</taxon>
        <taxon>Actinomycetes</taxon>
        <taxon>Mycobacteriales</taxon>
        <taxon>Nocardiaceae</taxon>
        <taxon>Nocardia</taxon>
    </lineage>
</organism>
<dbReference type="RefSeq" id="WP_157114051.1">
    <property type="nucleotide sequence ID" value="NZ_JAAXOS010000012.1"/>
</dbReference>